<dbReference type="Pfam" id="PF07707">
    <property type="entry name" value="BACK"/>
    <property type="match status" value="1"/>
</dbReference>
<dbReference type="Gene3D" id="1.25.40.420">
    <property type="match status" value="1"/>
</dbReference>
<dbReference type="Gene3D" id="3.30.710.10">
    <property type="entry name" value="Potassium Channel Kv1.1, Chain A"/>
    <property type="match status" value="1"/>
</dbReference>
<proteinExistence type="predicted"/>
<dbReference type="PROSITE" id="PS50097">
    <property type="entry name" value="BTB"/>
    <property type="match status" value="1"/>
</dbReference>
<reference evidence="5" key="2">
    <citation type="journal article" date="2015" name="Gigascience">
        <title>Reconstructing a comprehensive transcriptome assembly of a white-pupal translocated strain of the pest fruit fly Bactrocera cucurbitae.</title>
        <authorList>
            <person name="Sim S.B."/>
            <person name="Calla B."/>
            <person name="Hall B."/>
            <person name="DeRego T."/>
            <person name="Geib S.M."/>
        </authorList>
    </citation>
    <scope>NUCLEOTIDE SEQUENCE</scope>
</reference>
<evidence type="ECO:0000256" key="2">
    <source>
        <dbReference type="ARBA" id="ARBA00022737"/>
    </source>
</evidence>
<dbReference type="AlphaFoldDB" id="A0A0A1WSJ2"/>
<keyword evidence="1" id="KW-0880">Kelch repeat</keyword>
<gene>
    <name evidence="5" type="primary">Klhl8_0</name>
    <name evidence="5" type="ORF">g.47095</name>
</gene>
<reference evidence="5" key="1">
    <citation type="submission" date="2014-11" db="EMBL/GenBank/DDBJ databases">
        <authorList>
            <person name="Geib S."/>
        </authorList>
    </citation>
    <scope>NUCLEOTIDE SEQUENCE</scope>
</reference>
<dbReference type="PANTHER" id="PTHR24412:SF480">
    <property type="entry name" value="KELCH-LIKE PROTEIN 8"/>
    <property type="match status" value="1"/>
</dbReference>
<protein>
    <submittedName>
        <fullName evidence="5">Kelch-like protein 8</fullName>
    </submittedName>
</protein>
<dbReference type="InterPro" id="IPR011705">
    <property type="entry name" value="BACK"/>
</dbReference>
<sequence>MDTRTTQATASQKDSNELKRIFKEKLLTKIFCFYEEKSLIDVTFKVSNPVSLVPAHRLILSAASPYFENHFNGDQGNALVIEINDIDSDIFESLIIFCYTGQTLVTVENVAAMLKAAIVLQLEDAATPCVDFLMTHINECTLQGAYALESETQCELLKQKIREYEIQNFMEISQHDEFLNFEVEKLQCLLESEYSS</sequence>
<evidence type="ECO:0000256" key="1">
    <source>
        <dbReference type="ARBA" id="ARBA00022441"/>
    </source>
</evidence>
<evidence type="ECO:0000259" key="4">
    <source>
        <dbReference type="PROSITE" id="PS50097"/>
    </source>
</evidence>
<dbReference type="InterPro" id="IPR000210">
    <property type="entry name" value="BTB/POZ_dom"/>
</dbReference>
<keyword evidence="3" id="KW-0009">Actin-binding</keyword>
<evidence type="ECO:0000313" key="5">
    <source>
        <dbReference type="EMBL" id="JAD01616.1"/>
    </source>
</evidence>
<dbReference type="SMART" id="SM00225">
    <property type="entry name" value="BTB"/>
    <property type="match status" value="1"/>
</dbReference>
<name>A0A0A1WSJ2_ZEUCU</name>
<accession>A0A0A1WSJ2</accession>
<evidence type="ECO:0000256" key="3">
    <source>
        <dbReference type="ARBA" id="ARBA00023203"/>
    </source>
</evidence>
<organism evidence="5">
    <name type="scientific">Zeugodacus cucurbitae</name>
    <name type="common">Melon fruit fly</name>
    <name type="synonym">Bactrocera cucurbitae</name>
    <dbReference type="NCBI Taxonomy" id="28588"/>
    <lineage>
        <taxon>Eukaryota</taxon>
        <taxon>Metazoa</taxon>
        <taxon>Ecdysozoa</taxon>
        <taxon>Arthropoda</taxon>
        <taxon>Hexapoda</taxon>
        <taxon>Insecta</taxon>
        <taxon>Pterygota</taxon>
        <taxon>Neoptera</taxon>
        <taxon>Endopterygota</taxon>
        <taxon>Diptera</taxon>
        <taxon>Brachycera</taxon>
        <taxon>Muscomorpha</taxon>
        <taxon>Tephritoidea</taxon>
        <taxon>Tephritidae</taxon>
        <taxon>Zeugodacus</taxon>
        <taxon>Zeugodacus</taxon>
    </lineage>
</organism>
<dbReference type="InterPro" id="IPR011333">
    <property type="entry name" value="SKP1/BTB/POZ_sf"/>
</dbReference>
<dbReference type="SUPFAM" id="SSF54695">
    <property type="entry name" value="POZ domain"/>
    <property type="match status" value="1"/>
</dbReference>
<keyword evidence="2" id="KW-0677">Repeat</keyword>
<dbReference type="EMBL" id="GBXI01012676">
    <property type="protein sequence ID" value="JAD01616.1"/>
    <property type="molecule type" value="Transcribed_RNA"/>
</dbReference>
<feature type="domain" description="BTB" evidence="4">
    <location>
        <begin position="40"/>
        <end position="107"/>
    </location>
</feature>
<dbReference type="CDD" id="cd14733">
    <property type="entry name" value="BACK"/>
    <property type="match status" value="1"/>
</dbReference>
<dbReference type="Pfam" id="PF00651">
    <property type="entry name" value="BTB"/>
    <property type="match status" value="1"/>
</dbReference>
<dbReference type="PANTHER" id="PTHR24412">
    <property type="entry name" value="KELCH PROTEIN"/>
    <property type="match status" value="1"/>
</dbReference>